<comment type="caution">
    <text evidence="1">The sequence shown here is derived from an EMBL/GenBank/DDBJ whole genome shotgun (WGS) entry which is preliminary data.</text>
</comment>
<proteinExistence type="predicted"/>
<accession>A0AAE1EC27</accession>
<dbReference type="EMBL" id="JAWDGP010000269">
    <property type="protein sequence ID" value="KAK3802021.1"/>
    <property type="molecule type" value="Genomic_DNA"/>
</dbReference>
<gene>
    <name evidence="1" type="ORF">RRG08_064615</name>
</gene>
<evidence type="ECO:0000313" key="1">
    <source>
        <dbReference type="EMBL" id="KAK3802021.1"/>
    </source>
</evidence>
<dbReference type="AlphaFoldDB" id="A0AAE1EC27"/>
<reference evidence="1" key="1">
    <citation type="journal article" date="2023" name="G3 (Bethesda)">
        <title>A reference genome for the long-term kleptoplast-retaining sea slug Elysia crispata morphotype clarki.</title>
        <authorList>
            <person name="Eastman K.E."/>
            <person name="Pendleton A.L."/>
            <person name="Shaikh M.A."/>
            <person name="Suttiyut T."/>
            <person name="Ogas R."/>
            <person name="Tomko P."/>
            <person name="Gavelis G."/>
            <person name="Widhalm J.R."/>
            <person name="Wisecaver J.H."/>
        </authorList>
    </citation>
    <scope>NUCLEOTIDE SEQUENCE</scope>
    <source>
        <strain evidence="1">ECLA1</strain>
    </source>
</reference>
<organism evidence="1 2">
    <name type="scientific">Elysia crispata</name>
    <name type="common">lettuce slug</name>
    <dbReference type="NCBI Taxonomy" id="231223"/>
    <lineage>
        <taxon>Eukaryota</taxon>
        <taxon>Metazoa</taxon>
        <taxon>Spiralia</taxon>
        <taxon>Lophotrochozoa</taxon>
        <taxon>Mollusca</taxon>
        <taxon>Gastropoda</taxon>
        <taxon>Heterobranchia</taxon>
        <taxon>Euthyneura</taxon>
        <taxon>Panpulmonata</taxon>
        <taxon>Sacoglossa</taxon>
        <taxon>Placobranchoidea</taxon>
        <taxon>Plakobranchidae</taxon>
        <taxon>Elysia</taxon>
    </lineage>
</organism>
<name>A0AAE1EC27_9GAST</name>
<dbReference type="Proteomes" id="UP001283361">
    <property type="component" value="Unassembled WGS sequence"/>
</dbReference>
<evidence type="ECO:0000313" key="2">
    <source>
        <dbReference type="Proteomes" id="UP001283361"/>
    </source>
</evidence>
<sequence>MHMRLDTTVLTYANFIVLTAGDKDKIFPGEISRDLLEKEEGKNENKASKYLTTSIVLGGELSSLRGIATFPNIPKPSAWRRTEPKTLGLHNPIWHDLKSSGRRALAAREHWKSSVGIPSSPKPGRRVVNVPAVEDRRSIFDLLA</sequence>
<protein>
    <submittedName>
        <fullName evidence="1">Uncharacterized protein</fullName>
    </submittedName>
</protein>
<keyword evidence="2" id="KW-1185">Reference proteome</keyword>